<dbReference type="PANTHER" id="PTHR48228:SF5">
    <property type="entry name" value="ALPHA-METHYLACYL-COA RACEMASE"/>
    <property type="match status" value="1"/>
</dbReference>
<dbReference type="AlphaFoldDB" id="A0A7V5U1C7"/>
<keyword evidence="2" id="KW-0808">Transferase</keyword>
<proteinExistence type="predicted"/>
<dbReference type="PANTHER" id="PTHR48228">
    <property type="entry name" value="SUCCINYL-COA--D-CITRAMALATE COA-TRANSFERASE"/>
    <property type="match status" value="1"/>
</dbReference>
<sequence>MPVSGPLDGIRVLELSGIGPTPYAGQILADLGAHVTRIERPGGLNLPVENRGKTCLSLDLKNKAARQTVLDMLPEMDIVFEGNRPGVMEKLGLGPKDCHNIHPALVYGRMTGWGQTGPWAHKAGHDINYIGLSGALLAMGEAEHPPAPPLNLVGDYGGGSQFLIIGLLAALLNARQTGKGCVIDAAIVDGTISMMGIVYSLAALGMWQESRSANLLDGSRPYYRCYQTKDGGYMAVGCLEPQFFAEMLRTLALDPETFGPQNDPKSWPEQHKTLEAMFGAQPRAYWEELFENTDACVTPVLSYKEAPNHKHNRARRTHITENGLLQPARAPRFEP</sequence>
<dbReference type="GO" id="GO:0016740">
    <property type="term" value="F:transferase activity"/>
    <property type="evidence" value="ECO:0007669"/>
    <property type="project" value="UniProtKB-KW"/>
</dbReference>
<comment type="caution">
    <text evidence="2">The sequence shown here is derived from an EMBL/GenBank/DDBJ whole genome shotgun (WGS) entry which is preliminary data.</text>
</comment>
<evidence type="ECO:0000313" key="2">
    <source>
        <dbReference type="EMBL" id="HHI88994.1"/>
    </source>
</evidence>
<dbReference type="InterPro" id="IPR050509">
    <property type="entry name" value="CoA-transferase_III"/>
</dbReference>
<accession>A0A7V5U1C7</accession>
<dbReference type="InterPro" id="IPR044855">
    <property type="entry name" value="CoA-Trfase_III_dom3_sf"/>
</dbReference>
<name>A0A7V5U1C7_9PROT</name>
<dbReference type="EMBL" id="DROP01000234">
    <property type="protein sequence ID" value="HHI88994.1"/>
    <property type="molecule type" value="Genomic_DNA"/>
</dbReference>
<dbReference type="InterPro" id="IPR003673">
    <property type="entry name" value="CoA-Trfase_fam_III"/>
</dbReference>
<gene>
    <name evidence="2" type="ORF">ENK01_03485</name>
</gene>
<dbReference type="Pfam" id="PF02515">
    <property type="entry name" value="CoA_transf_3"/>
    <property type="match status" value="1"/>
</dbReference>
<organism evidence="2">
    <name type="scientific">Hellea balneolensis</name>
    <dbReference type="NCBI Taxonomy" id="287478"/>
    <lineage>
        <taxon>Bacteria</taxon>
        <taxon>Pseudomonadati</taxon>
        <taxon>Pseudomonadota</taxon>
        <taxon>Alphaproteobacteria</taxon>
        <taxon>Maricaulales</taxon>
        <taxon>Robiginitomaculaceae</taxon>
        <taxon>Hellea</taxon>
    </lineage>
</organism>
<protein>
    <submittedName>
        <fullName evidence="2">CoA transferase</fullName>
    </submittedName>
</protein>
<feature type="region of interest" description="Disordered" evidence="1">
    <location>
        <begin position="308"/>
        <end position="335"/>
    </location>
</feature>
<evidence type="ECO:0000256" key="1">
    <source>
        <dbReference type="SAM" id="MobiDB-lite"/>
    </source>
</evidence>
<reference evidence="2" key="1">
    <citation type="journal article" date="2020" name="mSystems">
        <title>Genome- and Community-Level Interaction Insights into Carbon Utilization and Element Cycling Functions of Hydrothermarchaeota in Hydrothermal Sediment.</title>
        <authorList>
            <person name="Zhou Z."/>
            <person name="Liu Y."/>
            <person name="Xu W."/>
            <person name="Pan J."/>
            <person name="Luo Z.H."/>
            <person name="Li M."/>
        </authorList>
    </citation>
    <scope>NUCLEOTIDE SEQUENCE [LARGE SCALE GENOMIC DNA]</scope>
    <source>
        <strain evidence="2">HyVt-538</strain>
    </source>
</reference>
<dbReference type="Gene3D" id="3.40.50.10540">
    <property type="entry name" value="Crotonobetainyl-coa:carnitine coa-transferase, domain 1"/>
    <property type="match status" value="1"/>
</dbReference>
<dbReference type="SUPFAM" id="SSF89796">
    <property type="entry name" value="CoA-transferase family III (CaiB/BaiF)"/>
    <property type="match status" value="1"/>
</dbReference>
<dbReference type="Gene3D" id="3.30.1540.10">
    <property type="entry name" value="formyl-coa transferase, domain 3"/>
    <property type="match status" value="1"/>
</dbReference>
<dbReference type="InterPro" id="IPR023606">
    <property type="entry name" value="CoA-Trfase_III_dom_1_sf"/>
</dbReference>
<dbReference type="Proteomes" id="UP000885806">
    <property type="component" value="Unassembled WGS sequence"/>
</dbReference>